<name>A0A3E1K6F7_9GAMM</name>
<feature type="signal peptide" evidence="2">
    <location>
        <begin position="1"/>
        <end position="19"/>
    </location>
</feature>
<proteinExistence type="predicted"/>
<reference evidence="3 4" key="1">
    <citation type="submission" date="2018-08" db="EMBL/GenBank/DDBJ databases">
        <title>Wenzhouxiangella salilacus sp. nov., a novel bacterium isolated from a saline lake in Xinjiang Province, China.</title>
        <authorList>
            <person name="Han S."/>
        </authorList>
    </citation>
    <scope>NUCLEOTIDE SEQUENCE [LARGE SCALE GENOMIC DNA]</scope>
    <source>
        <strain evidence="3 4">XDB06</strain>
    </source>
</reference>
<feature type="chain" id="PRO_5017779038" evidence="2">
    <location>
        <begin position="20"/>
        <end position="208"/>
    </location>
</feature>
<dbReference type="EMBL" id="QUZK01000044">
    <property type="protein sequence ID" value="RFF29613.1"/>
    <property type="molecule type" value="Genomic_DNA"/>
</dbReference>
<evidence type="ECO:0000313" key="4">
    <source>
        <dbReference type="Proteomes" id="UP000260351"/>
    </source>
</evidence>
<dbReference type="AlphaFoldDB" id="A0A3E1K6F7"/>
<organism evidence="3 4">
    <name type="scientific">Wenzhouxiangella sediminis</name>
    <dbReference type="NCBI Taxonomy" id="1792836"/>
    <lineage>
        <taxon>Bacteria</taxon>
        <taxon>Pseudomonadati</taxon>
        <taxon>Pseudomonadota</taxon>
        <taxon>Gammaproteobacteria</taxon>
        <taxon>Chromatiales</taxon>
        <taxon>Wenzhouxiangellaceae</taxon>
        <taxon>Wenzhouxiangella</taxon>
    </lineage>
</organism>
<evidence type="ECO:0000256" key="1">
    <source>
        <dbReference type="SAM" id="MobiDB-lite"/>
    </source>
</evidence>
<keyword evidence="2" id="KW-0732">Signal</keyword>
<dbReference type="PROSITE" id="PS51257">
    <property type="entry name" value="PROKAR_LIPOPROTEIN"/>
    <property type="match status" value="1"/>
</dbReference>
<protein>
    <submittedName>
        <fullName evidence="3">Outer membrane protein assembly factor BamC</fullName>
    </submittedName>
</protein>
<dbReference type="RefSeq" id="WP_116651394.1">
    <property type="nucleotide sequence ID" value="NZ_QUZK01000044.1"/>
</dbReference>
<keyword evidence="4" id="KW-1185">Reference proteome</keyword>
<evidence type="ECO:0000256" key="2">
    <source>
        <dbReference type="SAM" id="SignalP"/>
    </source>
</evidence>
<accession>A0A3E1K6F7</accession>
<dbReference type="InterPro" id="IPR042268">
    <property type="entry name" value="BamC_C"/>
</dbReference>
<feature type="region of interest" description="Disordered" evidence="1">
    <location>
        <begin position="66"/>
        <end position="85"/>
    </location>
</feature>
<gene>
    <name evidence="3" type="primary">bamC</name>
    <name evidence="3" type="ORF">DZC52_12025</name>
</gene>
<dbReference type="Proteomes" id="UP000260351">
    <property type="component" value="Unassembled WGS sequence"/>
</dbReference>
<evidence type="ECO:0000313" key="3">
    <source>
        <dbReference type="EMBL" id="RFF29613.1"/>
    </source>
</evidence>
<comment type="caution">
    <text evidence="3">The sequence shown here is derived from an EMBL/GenBank/DDBJ whole genome shotgun (WGS) entry which is preliminary data.</text>
</comment>
<dbReference type="OrthoDB" id="5801209at2"/>
<dbReference type="Gene3D" id="3.30.310.170">
    <property type="entry name" value="Outer membrane protein assembly factor BamC"/>
    <property type="match status" value="1"/>
</dbReference>
<sequence length="208" mass="23381">MTRTRTIFILSLAMTLLLAGCFNSERDPVYVSSEEIEPIEAPPGLDQPRTRNIYDVPGYSLPELAAQGEQERPPEVQPSSVAEQSRSQIRFGPTGLYLAVEDQPDSVWRRLGFTLNRGGMQVEQVDEGQRRYVFRFSHEPIEPDTGFLDRVTFWSSPEAIDYSGNYVARVAAQADNGVTRVELLDSDGSVVELDRAEFVLARLRERLG</sequence>